<dbReference type="Proteomes" id="UP000498740">
    <property type="component" value="Unassembled WGS sequence"/>
</dbReference>
<name>A0A7J0D3S7_STRMI</name>
<dbReference type="AlphaFoldDB" id="A0A7J0D3S7"/>
<protein>
    <submittedName>
        <fullName evidence="2">Uncharacterized protein</fullName>
    </submittedName>
</protein>
<sequence length="147" mass="15498">MILFSESVPPKDSMGEIMRTLFRSTGVAAATAAVLMTATGTATAAPVGWSMPGGQGSTYGTANFYNRSVGISGRVESHWSGCVQAVFQTDPGNAFETRTACNNHTTTFGFTIPTDFPGGANKVFVTLAKINQNGTLEWLGARTLNRP</sequence>
<organism evidence="2 3">
    <name type="scientific">Streptomyces microflavus</name>
    <name type="common">Streptomyces lipmanii</name>
    <dbReference type="NCBI Taxonomy" id="1919"/>
    <lineage>
        <taxon>Bacteria</taxon>
        <taxon>Bacillati</taxon>
        <taxon>Actinomycetota</taxon>
        <taxon>Actinomycetes</taxon>
        <taxon>Kitasatosporales</taxon>
        <taxon>Streptomycetaceae</taxon>
        <taxon>Streptomyces</taxon>
    </lineage>
</organism>
<proteinExistence type="predicted"/>
<evidence type="ECO:0000313" key="2">
    <source>
        <dbReference type="EMBL" id="GFN09383.1"/>
    </source>
</evidence>
<comment type="caution">
    <text evidence="2">The sequence shown here is derived from an EMBL/GenBank/DDBJ whole genome shotgun (WGS) entry which is preliminary data.</text>
</comment>
<dbReference type="EMBL" id="BLWD01000002">
    <property type="protein sequence ID" value="GFN09383.1"/>
    <property type="molecule type" value="Genomic_DNA"/>
</dbReference>
<evidence type="ECO:0000256" key="1">
    <source>
        <dbReference type="SAM" id="SignalP"/>
    </source>
</evidence>
<evidence type="ECO:0000313" key="3">
    <source>
        <dbReference type="Proteomes" id="UP000498740"/>
    </source>
</evidence>
<feature type="signal peptide" evidence="1">
    <location>
        <begin position="1"/>
        <end position="44"/>
    </location>
</feature>
<reference evidence="2 3" key="1">
    <citation type="submission" date="2020-05" db="EMBL/GenBank/DDBJ databases">
        <title>Whole genome shotgun sequence of Streptomyces microflavus NBRC 13062.</title>
        <authorList>
            <person name="Komaki H."/>
            <person name="Tamura T."/>
        </authorList>
    </citation>
    <scope>NUCLEOTIDE SEQUENCE [LARGE SCALE GENOMIC DNA]</scope>
    <source>
        <strain evidence="2 3">NBRC 13062</strain>
    </source>
</reference>
<feature type="chain" id="PRO_5029555000" evidence="1">
    <location>
        <begin position="45"/>
        <end position="147"/>
    </location>
</feature>
<gene>
    <name evidence="2" type="ORF">Smic_79390</name>
</gene>
<accession>A0A7J0D3S7</accession>
<keyword evidence="1" id="KW-0732">Signal</keyword>